<dbReference type="PANTHER" id="PTHR37625:SF4">
    <property type="entry name" value="OUTER MEMBRANE LIPOPROTEIN"/>
    <property type="match status" value="1"/>
</dbReference>
<dbReference type="RefSeq" id="WP_156288022.1">
    <property type="nucleotide sequence ID" value="NZ_CP046509.1"/>
</dbReference>
<dbReference type="PANTHER" id="PTHR37625">
    <property type="entry name" value="OUTER MEMBRANE LIPOPROTEIN-RELATED"/>
    <property type="match status" value="1"/>
</dbReference>
<organism evidence="1 2">
    <name type="scientific">Erwinia sorbitola</name>
    <dbReference type="NCBI Taxonomy" id="2681984"/>
    <lineage>
        <taxon>Bacteria</taxon>
        <taxon>Pseudomonadati</taxon>
        <taxon>Pseudomonadota</taxon>
        <taxon>Gammaproteobacteria</taxon>
        <taxon>Enterobacterales</taxon>
        <taxon>Erwiniaceae</taxon>
        <taxon>Erwinia</taxon>
    </lineage>
</organism>
<evidence type="ECO:0000313" key="2">
    <source>
        <dbReference type="Proteomes" id="UP000424752"/>
    </source>
</evidence>
<dbReference type="AlphaFoldDB" id="A0A6I6EKR5"/>
<sequence>MKRAITVISIPTTIKKLAAVTLMPIVLNGCGLTQKVSDGTVAMTRSIFYKQVKTLHLDIRAREGVNNNASGNALSTVVRIYQLKDRKAFDSSDYASLFTIDSQALKADLVAQQDIQIRPGEAITVDMPLQEKAQFVAVAAMFLSPDEEGNSWRLVIGRDALDPDNARKIELNQQTLTLQPLKEQ</sequence>
<dbReference type="InterPro" id="IPR038706">
    <property type="entry name" value="Type_VI_SciN-like_sf"/>
</dbReference>
<proteinExistence type="predicted"/>
<dbReference type="InterPro" id="IPR017734">
    <property type="entry name" value="T6SS_SciN"/>
</dbReference>
<dbReference type="KEGG" id="erwi:GN242_18990"/>
<reference evidence="1 2" key="1">
    <citation type="submission" date="2019-12" db="EMBL/GenBank/DDBJ databases">
        <title>Erwinia sp. nov., isolated from droppings of birds in the Qinghai-Tiebt plateau of China.</title>
        <authorList>
            <person name="Ge Y."/>
        </authorList>
    </citation>
    <scope>NUCLEOTIDE SEQUENCE [LARGE SCALE GENOMIC DNA]</scope>
    <source>
        <strain evidence="1 2">J780</strain>
    </source>
</reference>
<gene>
    <name evidence="1" type="primary">tssJ</name>
    <name evidence="1" type="ORF">GN242_18990</name>
</gene>
<dbReference type="NCBIfam" id="TIGR03352">
    <property type="entry name" value="VI_chp_3"/>
    <property type="match status" value="1"/>
</dbReference>
<dbReference type="EMBL" id="CP046509">
    <property type="protein sequence ID" value="QGU89178.1"/>
    <property type="molecule type" value="Genomic_DNA"/>
</dbReference>
<evidence type="ECO:0000313" key="1">
    <source>
        <dbReference type="EMBL" id="QGU89178.1"/>
    </source>
</evidence>
<dbReference type="Gene3D" id="2.60.40.4150">
    <property type="entry name" value="Type VI secretion system, lipoprotein SciN"/>
    <property type="match status" value="1"/>
</dbReference>
<dbReference type="Proteomes" id="UP000424752">
    <property type="component" value="Chromosome"/>
</dbReference>
<protein>
    <submittedName>
        <fullName evidence="1">Type VI secretion system lipoprotein TssJ</fullName>
    </submittedName>
</protein>
<dbReference type="Pfam" id="PF12790">
    <property type="entry name" value="T6SS-SciN"/>
    <property type="match status" value="1"/>
</dbReference>
<accession>A0A6I6EKR5</accession>
<keyword evidence="1" id="KW-0449">Lipoprotein</keyword>
<name>A0A6I6EKR5_9GAMM</name>